<dbReference type="InterPro" id="IPR051819">
    <property type="entry name" value="PTS_sugar-specific_EIIB"/>
</dbReference>
<evidence type="ECO:0000256" key="1">
    <source>
        <dbReference type="ARBA" id="ARBA00022448"/>
    </source>
</evidence>
<dbReference type="AlphaFoldDB" id="A0A1M4VL02"/>
<accession>A0A1M4VL02</accession>
<dbReference type="PANTHER" id="PTHR34581">
    <property type="entry name" value="PTS SYSTEM N,N'-DIACETYLCHITOBIOSE-SPECIFIC EIIB COMPONENT"/>
    <property type="match status" value="1"/>
</dbReference>
<dbReference type="Gene3D" id="3.40.50.2300">
    <property type="match status" value="1"/>
</dbReference>
<dbReference type="PANTHER" id="PTHR34581:SF2">
    <property type="entry name" value="PTS SYSTEM N,N'-DIACETYLCHITOBIOSE-SPECIFIC EIIB COMPONENT"/>
    <property type="match status" value="1"/>
</dbReference>
<evidence type="ECO:0000256" key="6">
    <source>
        <dbReference type="ARBA" id="ARBA00022777"/>
    </source>
</evidence>
<dbReference type="Proteomes" id="UP000184476">
    <property type="component" value="Unassembled WGS sequence"/>
</dbReference>
<organism evidence="9 10">
    <name type="scientific">Seinonella peptonophila</name>
    <dbReference type="NCBI Taxonomy" id="112248"/>
    <lineage>
        <taxon>Bacteria</taxon>
        <taxon>Bacillati</taxon>
        <taxon>Bacillota</taxon>
        <taxon>Bacilli</taxon>
        <taxon>Bacillales</taxon>
        <taxon>Thermoactinomycetaceae</taxon>
        <taxon>Seinonella</taxon>
    </lineage>
</organism>
<dbReference type="GO" id="GO:0016301">
    <property type="term" value="F:kinase activity"/>
    <property type="evidence" value="ECO:0007669"/>
    <property type="project" value="UniProtKB-KW"/>
</dbReference>
<dbReference type="CDD" id="cd05564">
    <property type="entry name" value="PTS_IIB_chitobiose_lichenan"/>
    <property type="match status" value="1"/>
</dbReference>
<evidence type="ECO:0000256" key="2">
    <source>
        <dbReference type="ARBA" id="ARBA00022553"/>
    </source>
</evidence>
<dbReference type="InterPro" id="IPR003501">
    <property type="entry name" value="PTS_EIIB_2/3"/>
</dbReference>
<reference evidence="9 10" key="1">
    <citation type="submission" date="2016-11" db="EMBL/GenBank/DDBJ databases">
        <authorList>
            <person name="Jaros S."/>
            <person name="Januszkiewicz K."/>
            <person name="Wedrychowicz H."/>
        </authorList>
    </citation>
    <scope>NUCLEOTIDE SEQUENCE [LARGE SCALE GENOMIC DNA]</scope>
    <source>
        <strain evidence="9 10">DSM 44666</strain>
    </source>
</reference>
<feature type="modified residue" description="Phosphocysteine; by EIIA" evidence="7">
    <location>
        <position position="7"/>
    </location>
</feature>
<evidence type="ECO:0000313" key="9">
    <source>
        <dbReference type="EMBL" id="SHE69503.1"/>
    </source>
</evidence>
<keyword evidence="3" id="KW-0762">Sugar transport</keyword>
<dbReference type="InterPro" id="IPR036095">
    <property type="entry name" value="PTS_EIIB-like_sf"/>
</dbReference>
<evidence type="ECO:0000313" key="10">
    <source>
        <dbReference type="Proteomes" id="UP000184476"/>
    </source>
</evidence>
<keyword evidence="1" id="KW-0813">Transport</keyword>
<dbReference type="EMBL" id="FQVL01000002">
    <property type="protein sequence ID" value="SHE69503.1"/>
    <property type="molecule type" value="Genomic_DNA"/>
</dbReference>
<keyword evidence="5" id="KW-0598">Phosphotransferase system</keyword>
<dbReference type="RefSeq" id="WP_073153982.1">
    <property type="nucleotide sequence ID" value="NZ_FQVL01000002.1"/>
</dbReference>
<evidence type="ECO:0000256" key="3">
    <source>
        <dbReference type="ARBA" id="ARBA00022597"/>
    </source>
</evidence>
<feature type="domain" description="PTS EIIB type-3" evidence="8">
    <location>
        <begin position="1"/>
        <end position="105"/>
    </location>
</feature>
<keyword evidence="4" id="KW-0808">Transferase</keyword>
<keyword evidence="6" id="KW-0418">Kinase</keyword>
<dbReference type="GO" id="GO:0008982">
    <property type="term" value="F:protein-N(PI)-phosphohistidine-sugar phosphotransferase activity"/>
    <property type="evidence" value="ECO:0007669"/>
    <property type="project" value="InterPro"/>
</dbReference>
<gene>
    <name evidence="9" type="ORF">SAMN05444392_102407</name>
</gene>
<keyword evidence="10" id="KW-1185">Reference proteome</keyword>
<dbReference type="OrthoDB" id="9808134at2"/>
<protein>
    <submittedName>
        <fullName evidence="9">PTS system, cellobiose-specific IIB component</fullName>
    </submittedName>
</protein>
<proteinExistence type="predicted"/>
<dbReference type="STRING" id="112248.SAMN05444392_102407"/>
<keyword evidence="2" id="KW-0597">Phosphoprotein</keyword>
<dbReference type="InterPro" id="IPR013012">
    <property type="entry name" value="PTS_EIIB_3"/>
</dbReference>
<dbReference type="PROSITE" id="PS51100">
    <property type="entry name" value="PTS_EIIB_TYPE_3"/>
    <property type="match status" value="1"/>
</dbReference>
<evidence type="ECO:0000256" key="7">
    <source>
        <dbReference type="PROSITE-ProRule" id="PRU00423"/>
    </source>
</evidence>
<evidence type="ECO:0000256" key="5">
    <source>
        <dbReference type="ARBA" id="ARBA00022683"/>
    </source>
</evidence>
<sequence>MNILLVCSAGMSTSILVNKMQQAASKQNIEVQIEALSEADLKSKLDQADVILIGPQVRYLKTQIQKKAKPHQIPVDVIDSIAYGTMDGDKVLAQAKGLIEKKKPGVL</sequence>
<dbReference type="GO" id="GO:0009401">
    <property type="term" value="P:phosphoenolpyruvate-dependent sugar phosphotransferase system"/>
    <property type="evidence" value="ECO:0007669"/>
    <property type="project" value="UniProtKB-KW"/>
</dbReference>
<dbReference type="SUPFAM" id="SSF52794">
    <property type="entry name" value="PTS system IIB component-like"/>
    <property type="match status" value="1"/>
</dbReference>
<evidence type="ECO:0000256" key="4">
    <source>
        <dbReference type="ARBA" id="ARBA00022679"/>
    </source>
</evidence>
<evidence type="ECO:0000259" key="8">
    <source>
        <dbReference type="PROSITE" id="PS51100"/>
    </source>
</evidence>
<dbReference type="Pfam" id="PF02302">
    <property type="entry name" value="PTS_IIB"/>
    <property type="match status" value="1"/>
</dbReference>
<name>A0A1M4VL02_9BACL</name>